<gene>
    <name evidence="1" type="ORF">BHY_0921</name>
</gene>
<sequence>MFKDHYMKVIKFPKRKSLKSEQMDIEAFMAQVDYTTAQLDREFREFQRQYGTDKGLDDWMAHMEKESQLKNQQIQVRTETLSSLFEKRLSDKIENK</sequence>
<geneLocation type="plasmid" evidence="1 2">
    <name>unnamed</name>
</geneLocation>
<dbReference type="EMBL" id="CP004147">
    <property type="protein sequence ID" value="AHH03872.1"/>
    <property type="molecule type" value="Genomic_DNA"/>
</dbReference>
<proteinExistence type="predicted"/>
<evidence type="ECO:0000313" key="2">
    <source>
        <dbReference type="Proteomes" id="UP000019269"/>
    </source>
</evidence>
<keyword evidence="1" id="KW-0614">Plasmid</keyword>
<organism evidence="1">
    <name type="scientific">Borrelia nietonii YOR</name>
    <dbReference type="NCBI Taxonomy" id="1293576"/>
    <lineage>
        <taxon>Bacteria</taxon>
        <taxon>Pseudomonadati</taxon>
        <taxon>Spirochaetota</taxon>
        <taxon>Spirochaetia</taxon>
        <taxon>Spirochaetales</taxon>
        <taxon>Borreliaceae</taxon>
        <taxon>Borrelia</taxon>
        <taxon>Borrelia nietonii</taxon>
    </lineage>
</organism>
<keyword evidence="2" id="KW-1185">Reference proteome</keyword>
<name>A0ABM5PI80_9SPIR</name>
<accession>A0ABM5PI80</accession>
<evidence type="ECO:0000313" key="1">
    <source>
        <dbReference type="EMBL" id="AHH03872.1"/>
    </source>
</evidence>
<dbReference type="Proteomes" id="UP000019269">
    <property type="component" value="Plasmid unnamed"/>
</dbReference>
<protein>
    <submittedName>
        <fullName evidence="1">Uncharacterized protein</fullName>
    </submittedName>
</protein>
<reference evidence="1" key="1">
    <citation type="submission" date="2013-02" db="EMBL/GenBank/DDBJ databases">
        <title>Comparative genomics of Borrelia species.</title>
        <authorList>
            <person name="Schwan T.G."/>
            <person name="Raffel S.J."/>
            <person name="Porcella S.F."/>
        </authorList>
    </citation>
    <scope>NUCLEOTIDE SEQUENCE</scope>
    <source>
        <strain evidence="1">YOR</strain>
        <plasmid evidence="1">unnamed</plasmid>
    </source>
</reference>